<dbReference type="PROSITE" id="PS00678">
    <property type="entry name" value="WD_REPEATS_1"/>
    <property type="match status" value="1"/>
</dbReference>
<dbReference type="InterPro" id="IPR015943">
    <property type="entry name" value="WD40/YVTN_repeat-like_dom_sf"/>
</dbReference>
<dbReference type="PANTHER" id="PTHR19877:SF13">
    <property type="entry name" value="SERINE-THREONINE KINASE RECEPTOR-ASSOCIATED PROTEIN"/>
    <property type="match status" value="1"/>
</dbReference>
<dbReference type="InterPro" id="IPR020472">
    <property type="entry name" value="WD40_PAC1"/>
</dbReference>
<keyword evidence="1 7" id="KW-0853">WD repeat</keyword>
<reference evidence="8 9" key="1">
    <citation type="submission" date="2023-03" db="EMBL/GenBank/DDBJ databases">
        <title>Mating type loci evolution in Malassezia.</title>
        <authorList>
            <person name="Coelho M.A."/>
        </authorList>
    </citation>
    <scope>NUCLEOTIDE SEQUENCE [LARGE SCALE GENOMIC DNA]</scope>
    <source>
        <strain evidence="8 9">CBS 9725</strain>
    </source>
</reference>
<keyword evidence="2" id="KW-0507">mRNA processing</keyword>
<accession>A0AAJ5YSG6</accession>
<evidence type="ECO:0000256" key="6">
    <source>
        <dbReference type="ARBA" id="ARBA00040390"/>
    </source>
</evidence>
<protein>
    <recommendedName>
        <fullName evidence="6">Serine-threonine kinase receptor-associated protein</fullName>
    </recommendedName>
</protein>
<dbReference type="SUPFAM" id="SSF50978">
    <property type="entry name" value="WD40 repeat-like"/>
    <property type="match status" value="1"/>
</dbReference>
<evidence type="ECO:0000256" key="1">
    <source>
        <dbReference type="ARBA" id="ARBA00022574"/>
    </source>
</evidence>
<proteinExistence type="inferred from homology"/>
<organism evidence="8 9">
    <name type="scientific">Malassezia yamatoensis</name>
    <dbReference type="NCBI Taxonomy" id="253288"/>
    <lineage>
        <taxon>Eukaryota</taxon>
        <taxon>Fungi</taxon>
        <taxon>Dikarya</taxon>
        <taxon>Basidiomycota</taxon>
        <taxon>Ustilaginomycotina</taxon>
        <taxon>Malasseziomycetes</taxon>
        <taxon>Malasseziales</taxon>
        <taxon>Malasseziaceae</taxon>
        <taxon>Malassezia</taxon>
    </lineage>
</organism>
<dbReference type="Proteomes" id="UP001219567">
    <property type="component" value="Chromosome 1"/>
</dbReference>
<dbReference type="InterPro" id="IPR019775">
    <property type="entry name" value="WD40_repeat_CS"/>
</dbReference>
<dbReference type="PRINTS" id="PR00320">
    <property type="entry name" value="GPROTEINBRPT"/>
</dbReference>
<feature type="repeat" description="WD" evidence="7">
    <location>
        <begin position="299"/>
        <end position="333"/>
    </location>
</feature>
<dbReference type="InterPro" id="IPR036322">
    <property type="entry name" value="WD40_repeat_dom_sf"/>
</dbReference>
<evidence type="ECO:0000256" key="7">
    <source>
        <dbReference type="PROSITE-ProRule" id="PRU00221"/>
    </source>
</evidence>
<keyword evidence="9" id="KW-1185">Reference proteome</keyword>
<dbReference type="EMBL" id="CP119943">
    <property type="protein sequence ID" value="WFC98405.1"/>
    <property type="molecule type" value="Genomic_DNA"/>
</dbReference>
<evidence type="ECO:0000256" key="2">
    <source>
        <dbReference type="ARBA" id="ARBA00022664"/>
    </source>
</evidence>
<name>A0AAJ5YSG6_9BASI</name>
<dbReference type="Gene3D" id="2.130.10.10">
    <property type="entry name" value="YVTN repeat-like/Quinoprotein amine dehydrogenase"/>
    <property type="match status" value="1"/>
</dbReference>
<evidence type="ECO:0000313" key="9">
    <source>
        <dbReference type="Proteomes" id="UP001219567"/>
    </source>
</evidence>
<dbReference type="GO" id="GO:0003723">
    <property type="term" value="F:RNA binding"/>
    <property type="evidence" value="ECO:0007669"/>
    <property type="project" value="TreeGrafter"/>
</dbReference>
<comment type="similarity">
    <text evidence="5">Belongs to the WD repeat STRAP family.</text>
</comment>
<evidence type="ECO:0000256" key="3">
    <source>
        <dbReference type="ARBA" id="ARBA00022737"/>
    </source>
</evidence>
<sequence length="342" mass="37232">MAQSVARPRTAPLTCPGHTRPVVHLEYSEKQDDGTFVLLSSCKDGNPMLRDWLGDWVGTFLGALWDDLRNAGHKGAVWSAKLSGGAAARAATGSADFSAKVWDTYTGECAQTFTHNHIVRSVAINHAGSQLLTGGHEKKLRIFDLQHMSGSSADHAQLFKRSAGCDQGTTHSGTIRSVVLGHGTSGAENIVVTAAEDKCLQWWDLRTLAPVHEVTLDEPLTSMDRCVGTYGEYITVTSGKQAIFMDLLSHEIVKKHTLDITPSSIYLHPTNPDRFVAGNTGDEWVRVYDYEDANLLDLHKGHHGPVHCVSYTPDGEVAASGSEDGTIRLWQVNPGTKYGLWT</sequence>
<dbReference type="PANTHER" id="PTHR19877">
    <property type="entry name" value="EUKARYOTIC TRANSLATION INITIATION FACTOR 3 SUBUNIT I"/>
    <property type="match status" value="1"/>
</dbReference>
<evidence type="ECO:0000256" key="4">
    <source>
        <dbReference type="ARBA" id="ARBA00023187"/>
    </source>
</evidence>
<dbReference type="PROSITE" id="PS50082">
    <property type="entry name" value="WD_REPEATS_2"/>
    <property type="match status" value="2"/>
</dbReference>
<evidence type="ECO:0000256" key="5">
    <source>
        <dbReference type="ARBA" id="ARBA00038394"/>
    </source>
</evidence>
<dbReference type="SMART" id="SM00320">
    <property type="entry name" value="WD40"/>
    <property type="match status" value="6"/>
</dbReference>
<gene>
    <name evidence="8" type="ORF">MYAM1_001132</name>
</gene>
<feature type="repeat" description="WD" evidence="7">
    <location>
        <begin position="70"/>
        <end position="112"/>
    </location>
</feature>
<dbReference type="AlphaFoldDB" id="A0AAJ5YSG6"/>
<dbReference type="PROSITE" id="PS50294">
    <property type="entry name" value="WD_REPEATS_REGION"/>
    <property type="match status" value="1"/>
</dbReference>
<keyword evidence="3" id="KW-0677">Repeat</keyword>
<evidence type="ECO:0000313" key="8">
    <source>
        <dbReference type="EMBL" id="WFC98405.1"/>
    </source>
</evidence>
<dbReference type="GO" id="GO:0000387">
    <property type="term" value="P:spliceosomal snRNP assembly"/>
    <property type="evidence" value="ECO:0007669"/>
    <property type="project" value="TreeGrafter"/>
</dbReference>
<dbReference type="GO" id="GO:0032797">
    <property type="term" value="C:SMN complex"/>
    <property type="evidence" value="ECO:0007669"/>
    <property type="project" value="TreeGrafter"/>
</dbReference>
<dbReference type="Pfam" id="PF00400">
    <property type="entry name" value="WD40"/>
    <property type="match status" value="3"/>
</dbReference>
<keyword evidence="4" id="KW-0508">mRNA splicing</keyword>
<dbReference type="InterPro" id="IPR001680">
    <property type="entry name" value="WD40_rpt"/>
</dbReference>